<proteinExistence type="predicted"/>
<name>A0ABS7KM59_9BACL</name>
<feature type="coiled-coil region" evidence="1">
    <location>
        <begin position="103"/>
        <end position="179"/>
    </location>
</feature>
<organism evidence="3 4">
    <name type="scientific">Paenibacillus cucumis</name>
    <name type="common">ex Kampfer et al. 2016</name>
    <dbReference type="NCBI Taxonomy" id="1776858"/>
    <lineage>
        <taxon>Bacteria</taxon>
        <taxon>Bacillati</taxon>
        <taxon>Bacillota</taxon>
        <taxon>Bacilli</taxon>
        <taxon>Bacillales</taxon>
        <taxon>Paenibacillaceae</taxon>
        <taxon>Paenibacillus</taxon>
    </lineage>
</organism>
<evidence type="ECO:0000313" key="4">
    <source>
        <dbReference type="Proteomes" id="UP000706031"/>
    </source>
</evidence>
<dbReference type="Proteomes" id="UP000706031">
    <property type="component" value="Unassembled WGS sequence"/>
</dbReference>
<dbReference type="RefSeq" id="WP_221789778.1">
    <property type="nucleotide sequence ID" value="NZ_JACLIC010000031.1"/>
</dbReference>
<evidence type="ECO:0000256" key="2">
    <source>
        <dbReference type="SAM" id="MobiDB-lite"/>
    </source>
</evidence>
<evidence type="ECO:0000256" key="1">
    <source>
        <dbReference type="SAM" id="Coils"/>
    </source>
</evidence>
<comment type="caution">
    <text evidence="3">The sequence shown here is derived from an EMBL/GenBank/DDBJ whole genome shotgun (WGS) entry which is preliminary data.</text>
</comment>
<evidence type="ECO:0000313" key="3">
    <source>
        <dbReference type="EMBL" id="MBY0205269.1"/>
    </source>
</evidence>
<feature type="region of interest" description="Disordered" evidence="2">
    <location>
        <begin position="278"/>
        <end position="319"/>
    </location>
</feature>
<feature type="coiled-coil region" evidence="1">
    <location>
        <begin position="22"/>
        <end position="49"/>
    </location>
</feature>
<gene>
    <name evidence="3" type="ORF">H7T88_18760</name>
</gene>
<protein>
    <submittedName>
        <fullName evidence="3">Uncharacterized protein</fullName>
    </submittedName>
</protein>
<reference evidence="3 4" key="1">
    <citation type="submission" date="2020-08" db="EMBL/GenBank/DDBJ databases">
        <title>Fungal Genomes of the International Space Station.</title>
        <authorList>
            <person name="Seuylemezian A."/>
            <person name="Singh N.K."/>
            <person name="Wood J."/>
            <person name="Venkateswaran K."/>
        </authorList>
    </citation>
    <scope>NUCLEOTIDE SEQUENCE [LARGE SCALE GENOMIC DNA]</scope>
    <source>
        <strain evidence="3 4">S/N-304-OC-R4</strain>
    </source>
</reference>
<keyword evidence="4" id="KW-1185">Reference proteome</keyword>
<keyword evidence="1" id="KW-0175">Coiled coil</keyword>
<accession>A0ABS7KM59</accession>
<sequence>MEKQQRIEQLRYELNVEKQRGAMADAGKLADLQAEIDFLEQQNVEEAQQEVAYIMDNLDLEGVTMREMFHNESKESAEAAYQVVRIAVQNALLQRDEHWMTEVKDLRERLAAETASKDAAQAAADEAGEANAKLVAEINDVRFELEDTAKKRDSAVTQLEEAKAEIARLNSHVDDLRQQLAVGAANAVKVIDTGDAMATWRAQKEREEVAKPAIYDVQWGDNKKSFYIAKLAATDEEIKIPYLTKGSYREVSAEEAPQFRITQEPERVDADLAQHNNVEEGDQLAPPPWGYPEEAAEESAGHELAQEQLAGSVAEERTGEVTRAEFEALKQRVAQLEQPQTDVA</sequence>
<dbReference type="EMBL" id="JACLIC010000031">
    <property type="protein sequence ID" value="MBY0205269.1"/>
    <property type="molecule type" value="Genomic_DNA"/>
</dbReference>